<accession>A0ABT7EX30</accession>
<evidence type="ECO:0000256" key="1">
    <source>
        <dbReference type="ARBA" id="ARBA00004370"/>
    </source>
</evidence>
<keyword evidence="4 5" id="KW-0472">Membrane</keyword>
<sequence length="139" mass="15273">MTLPVAALLGFALWTLLILFATVGVYRWSRILTGKTRISHWTADPDAGSGLYPRAMRAHMNCIENLPVFGTIVFVIDRVGATAPALGILSVIVLAARIVQSTIHIALEQTDRVIFLRFTFYFTQIVAMIAMVAILLATL</sequence>
<keyword evidence="2 5" id="KW-0812">Transmembrane</keyword>
<comment type="caution">
    <text evidence="6">The sequence shown here is derived from an EMBL/GenBank/DDBJ whole genome shotgun (WGS) entry which is preliminary data.</text>
</comment>
<dbReference type="SUPFAM" id="SSF161084">
    <property type="entry name" value="MAPEG domain-like"/>
    <property type="match status" value="1"/>
</dbReference>
<proteinExistence type="predicted"/>
<evidence type="ECO:0000256" key="5">
    <source>
        <dbReference type="SAM" id="Phobius"/>
    </source>
</evidence>
<dbReference type="EMBL" id="JASNJD010000002">
    <property type="protein sequence ID" value="MDK3016900.1"/>
    <property type="molecule type" value="Genomic_DNA"/>
</dbReference>
<dbReference type="InterPro" id="IPR023352">
    <property type="entry name" value="MAPEG-like_dom_sf"/>
</dbReference>
<dbReference type="Gene3D" id="1.20.120.550">
    <property type="entry name" value="Membrane associated eicosanoid/glutathione metabolism-like domain"/>
    <property type="match status" value="1"/>
</dbReference>
<evidence type="ECO:0000256" key="4">
    <source>
        <dbReference type="ARBA" id="ARBA00023136"/>
    </source>
</evidence>
<feature type="transmembrane region" description="Helical" evidence="5">
    <location>
        <begin position="114"/>
        <end position="137"/>
    </location>
</feature>
<evidence type="ECO:0000256" key="2">
    <source>
        <dbReference type="ARBA" id="ARBA00022692"/>
    </source>
</evidence>
<feature type="transmembrane region" description="Helical" evidence="5">
    <location>
        <begin position="6"/>
        <end position="28"/>
    </location>
</feature>
<dbReference type="RefSeq" id="WP_284479710.1">
    <property type="nucleotide sequence ID" value="NZ_JASNJD010000002.1"/>
</dbReference>
<evidence type="ECO:0000313" key="6">
    <source>
        <dbReference type="EMBL" id="MDK3016900.1"/>
    </source>
</evidence>
<dbReference type="Proteomes" id="UP001243757">
    <property type="component" value="Unassembled WGS sequence"/>
</dbReference>
<dbReference type="Pfam" id="PF01124">
    <property type="entry name" value="MAPEG"/>
    <property type="match status" value="1"/>
</dbReference>
<feature type="transmembrane region" description="Helical" evidence="5">
    <location>
        <begin position="86"/>
        <end position="107"/>
    </location>
</feature>
<feature type="transmembrane region" description="Helical" evidence="5">
    <location>
        <begin position="62"/>
        <end position="80"/>
    </location>
</feature>
<evidence type="ECO:0000256" key="3">
    <source>
        <dbReference type="ARBA" id="ARBA00022989"/>
    </source>
</evidence>
<dbReference type="InterPro" id="IPR001129">
    <property type="entry name" value="Membr-assoc_MAPEG"/>
</dbReference>
<gene>
    <name evidence="6" type="ORF">QO033_04385</name>
</gene>
<keyword evidence="3 5" id="KW-1133">Transmembrane helix</keyword>
<comment type="subcellular location">
    <subcellularLocation>
        <location evidence="1">Membrane</location>
    </subcellularLocation>
</comment>
<reference evidence="6 7" key="1">
    <citation type="submission" date="2023-05" db="EMBL/GenBank/DDBJ databases">
        <title>Pseudodonghicola sp. nov.</title>
        <authorList>
            <person name="Huang J."/>
        </authorList>
    </citation>
    <scope>NUCLEOTIDE SEQUENCE [LARGE SCALE GENOMIC DNA]</scope>
    <source>
        <strain evidence="6 7">IC7</strain>
    </source>
</reference>
<evidence type="ECO:0000313" key="7">
    <source>
        <dbReference type="Proteomes" id="UP001243757"/>
    </source>
</evidence>
<organism evidence="6 7">
    <name type="scientific">Pseudodonghicola flavimaris</name>
    <dbReference type="NCBI Taxonomy" id="3050036"/>
    <lineage>
        <taxon>Bacteria</taxon>
        <taxon>Pseudomonadati</taxon>
        <taxon>Pseudomonadota</taxon>
        <taxon>Alphaproteobacteria</taxon>
        <taxon>Rhodobacterales</taxon>
        <taxon>Paracoccaceae</taxon>
        <taxon>Pseudodonghicola</taxon>
    </lineage>
</organism>
<name>A0ABT7EX30_9RHOB</name>
<protein>
    <submittedName>
        <fullName evidence="6">MAPEG family protein</fullName>
    </submittedName>
</protein>
<keyword evidence="7" id="KW-1185">Reference proteome</keyword>